<dbReference type="InterPro" id="IPR000792">
    <property type="entry name" value="Tscrpt_reg_LuxR_C"/>
</dbReference>
<evidence type="ECO:0000256" key="1">
    <source>
        <dbReference type="ARBA" id="ARBA00023015"/>
    </source>
</evidence>
<protein>
    <submittedName>
        <fullName evidence="5">Protein containing Transcription regulator LuxR</fullName>
    </submittedName>
</protein>
<evidence type="ECO:0000313" key="5">
    <source>
        <dbReference type="EMBL" id="EQD39619.1"/>
    </source>
</evidence>
<dbReference type="Gene3D" id="1.10.10.10">
    <property type="entry name" value="Winged helix-like DNA-binding domain superfamily/Winged helix DNA-binding domain"/>
    <property type="match status" value="1"/>
</dbReference>
<dbReference type="Pfam" id="PF00196">
    <property type="entry name" value="GerE"/>
    <property type="match status" value="1"/>
</dbReference>
<dbReference type="PANTHER" id="PTHR44688:SF16">
    <property type="entry name" value="DNA-BINDING TRANSCRIPTIONAL ACTIVATOR DEVR_DOSR"/>
    <property type="match status" value="1"/>
</dbReference>
<keyword evidence="3" id="KW-0804">Transcription</keyword>
<evidence type="ECO:0000256" key="2">
    <source>
        <dbReference type="ARBA" id="ARBA00023125"/>
    </source>
</evidence>
<dbReference type="PRINTS" id="PR00038">
    <property type="entry name" value="HTHLUXR"/>
</dbReference>
<dbReference type="GO" id="GO:0006355">
    <property type="term" value="P:regulation of DNA-templated transcription"/>
    <property type="evidence" value="ECO:0007669"/>
    <property type="project" value="InterPro"/>
</dbReference>
<proteinExistence type="predicted"/>
<dbReference type="PANTHER" id="PTHR44688">
    <property type="entry name" value="DNA-BINDING TRANSCRIPTIONAL ACTIVATOR DEVR_DOSR"/>
    <property type="match status" value="1"/>
</dbReference>
<dbReference type="CDD" id="cd06170">
    <property type="entry name" value="LuxR_C_like"/>
    <property type="match status" value="1"/>
</dbReference>
<keyword evidence="2" id="KW-0238">DNA-binding</keyword>
<dbReference type="EMBL" id="AUZX01012334">
    <property type="protein sequence ID" value="EQD39619.1"/>
    <property type="molecule type" value="Genomic_DNA"/>
</dbReference>
<comment type="caution">
    <text evidence="5">The sequence shown here is derived from an EMBL/GenBank/DDBJ whole genome shotgun (WGS) entry which is preliminary data.</text>
</comment>
<dbReference type="InterPro" id="IPR016032">
    <property type="entry name" value="Sig_transdc_resp-reg_C-effctor"/>
</dbReference>
<dbReference type="PROSITE" id="PS50043">
    <property type="entry name" value="HTH_LUXR_2"/>
    <property type="match status" value="1"/>
</dbReference>
<dbReference type="GO" id="GO:0003677">
    <property type="term" value="F:DNA binding"/>
    <property type="evidence" value="ECO:0007669"/>
    <property type="project" value="UniProtKB-KW"/>
</dbReference>
<reference evidence="5" key="2">
    <citation type="journal article" date="2014" name="ISME J.">
        <title>Microbial stratification in low pH oxic and suboxic macroscopic growths along an acid mine drainage.</title>
        <authorList>
            <person name="Mendez-Garcia C."/>
            <person name="Mesa V."/>
            <person name="Sprenger R.R."/>
            <person name="Richter M."/>
            <person name="Diez M.S."/>
            <person name="Solano J."/>
            <person name="Bargiela R."/>
            <person name="Golyshina O.V."/>
            <person name="Manteca A."/>
            <person name="Ramos J.L."/>
            <person name="Gallego J.R."/>
            <person name="Llorente I."/>
            <person name="Martins Dos Santos V.A."/>
            <person name="Jensen O.N."/>
            <person name="Pelaez A.I."/>
            <person name="Sanchez J."/>
            <person name="Ferrer M."/>
        </authorList>
    </citation>
    <scope>NUCLEOTIDE SEQUENCE</scope>
</reference>
<feature type="domain" description="HTH luxR-type" evidence="4">
    <location>
        <begin position="185"/>
        <end position="250"/>
    </location>
</feature>
<dbReference type="AlphaFoldDB" id="T1AF37"/>
<dbReference type="Gene3D" id="3.30.450.80">
    <property type="entry name" value="Transcription factor LuxR-like, autoinducer-binding domain"/>
    <property type="match status" value="1"/>
</dbReference>
<evidence type="ECO:0000259" key="4">
    <source>
        <dbReference type="PROSITE" id="PS50043"/>
    </source>
</evidence>
<dbReference type="SUPFAM" id="SSF46894">
    <property type="entry name" value="C-terminal effector domain of the bipartite response regulators"/>
    <property type="match status" value="1"/>
</dbReference>
<dbReference type="InterPro" id="IPR036388">
    <property type="entry name" value="WH-like_DNA-bd_sf"/>
</dbReference>
<name>T1AF37_9ZZZZ</name>
<reference evidence="5" key="1">
    <citation type="submission" date="2013-08" db="EMBL/GenBank/DDBJ databases">
        <authorList>
            <person name="Mendez C."/>
            <person name="Richter M."/>
            <person name="Ferrer M."/>
            <person name="Sanchez J."/>
        </authorList>
    </citation>
    <scope>NUCLEOTIDE SEQUENCE</scope>
</reference>
<gene>
    <name evidence="5" type="ORF">B1A_16783</name>
</gene>
<dbReference type="SMART" id="SM00421">
    <property type="entry name" value="HTH_LUXR"/>
    <property type="match status" value="1"/>
</dbReference>
<keyword evidence="1" id="KW-0805">Transcription regulation</keyword>
<dbReference type="SUPFAM" id="SSF75516">
    <property type="entry name" value="Pheromone-binding domain of LuxR-like quorum-sensing transcription factors"/>
    <property type="match status" value="1"/>
</dbReference>
<evidence type="ECO:0000256" key="3">
    <source>
        <dbReference type="ARBA" id="ARBA00023163"/>
    </source>
</evidence>
<organism evidence="5">
    <name type="scientific">mine drainage metagenome</name>
    <dbReference type="NCBI Taxonomy" id="410659"/>
    <lineage>
        <taxon>unclassified sequences</taxon>
        <taxon>metagenomes</taxon>
        <taxon>ecological metagenomes</taxon>
    </lineage>
</organism>
<accession>T1AF37</accession>
<sequence>MRSGLNAEDCLRLFEFNEALAEAQTRAALERVLGDIRAWLDLRELLLAQVSLAATADTPRIFNSGYDHSWLATYLLEHFERVDPVIARIREGQRFFAREPVMQQGPQPSTWRQGAASLEQRFAMAARDFRRPVRGYAGGRLRTDILQLFSATAEPSYHPARTMLALRGLQLALMQCMSRIIGCQASQGCEPLSARERDLLVWLAHGKSDIEIARILGITVSTVRFHLGNIFNKLEARNRCHAVAKANQLGVLQL</sequence>
<dbReference type="InterPro" id="IPR036693">
    <property type="entry name" value="TF_LuxR_autoind-bd_dom_sf"/>
</dbReference>